<feature type="coiled-coil region" evidence="1">
    <location>
        <begin position="91"/>
        <end position="125"/>
    </location>
</feature>
<dbReference type="Proteomes" id="UP000052946">
    <property type="component" value="Unassembled WGS sequence"/>
</dbReference>
<dbReference type="PANTHER" id="PTHR33745:SF8">
    <property type="entry name" value="BLUE-LIGHT PHOTORECEPTOR"/>
    <property type="match status" value="1"/>
</dbReference>
<reference evidence="3 4" key="2">
    <citation type="journal article" date="2016" name="Genome Announc.">
        <title>Draft Genome Sequence of Oceanobacillus picturae Heshi-B3, Isolated from Fermented Rice Bran in a Traditional Japanese Seafood Dish.</title>
        <authorList>
            <person name="Akuzawa S."/>
            <person name="Nagaoka J."/>
            <person name="Kanekatsu M."/>
            <person name="Kanesaki Y."/>
            <person name="Suzuki T."/>
        </authorList>
    </citation>
    <scope>NUCLEOTIDE SEQUENCE [LARGE SCALE GENOMIC DNA]</scope>
    <source>
        <strain evidence="3 4">Heshi-B3</strain>
    </source>
</reference>
<dbReference type="PANTHER" id="PTHR33745">
    <property type="entry name" value="RSBT ANTAGONIST PROTEIN RSBS-RELATED"/>
    <property type="match status" value="1"/>
</dbReference>
<accession>A0A0U9HIV7</accession>
<comment type="caution">
    <text evidence="3">The sequence shown here is derived from an EMBL/GenBank/DDBJ whole genome shotgun (WGS) entry which is preliminary data.</text>
</comment>
<dbReference type="EMBL" id="BBXV01000058">
    <property type="protein sequence ID" value="GAQ19686.1"/>
    <property type="molecule type" value="Genomic_DNA"/>
</dbReference>
<name>A0A0U9HIV7_9BACI</name>
<dbReference type="RefSeq" id="WP_058951253.1">
    <property type="nucleotide sequence ID" value="NZ_BBXV01000058.1"/>
</dbReference>
<proteinExistence type="predicted"/>
<dbReference type="InterPro" id="IPR051932">
    <property type="entry name" value="Bact_StressResp_Reg"/>
</dbReference>
<organism evidence="3 4">
    <name type="scientific">Oceanobacillus picturae</name>
    <dbReference type="NCBI Taxonomy" id="171693"/>
    <lineage>
        <taxon>Bacteria</taxon>
        <taxon>Bacillati</taxon>
        <taxon>Bacillota</taxon>
        <taxon>Bacilli</taxon>
        <taxon>Bacillales</taxon>
        <taxon>Bacillaceae</taxon>
        <taxon>Oceanobacillus</taxon>
    </lineage>
</organism>
<evidence type="ECO:0000313" key="4">
    <source>
        <dbReference type="Proteomes" id="UP000052946"/>
    </source>
</evidence>
<keyword evidence="1" id="KW-0175">Coiled coil</keyword>
<gene>
    <name evidence="3" type="ORF">OPHB3_3669</name>
</gene>
<reference evidence="4" key="1">
    <citation type="submission" date="2015-07" db="EMBL/GenBank/DDBJ databases">
        <title>Draft Genome Sequence of Oceanobacillus picturae Heshi-B3 that Was Isolated from Fermented Rice Bran with Aging Salted Mackerel, Which Was Named Heshiko as Traditional Fermented Seafood in Japan.</title>
        <authorList>
            <person name="Akuzawa S."/>
            <person name="Nakagawa J."/>
            <person name="Kanekatsu T."/>
            <person name="Kanesaki Y."/>
            <person name="Suzuki T."/>
        </authorList>
    </citation>
    <scope>NUCLEOTIDE SEQUENCE [LARGE SCALE GENOMIC DNA]</scope>
    <source>
        <strain evidence="4">Heshi-B3</strain>
    </source>
</reference>
<dbReference type="PROSITE" id="PS50801">
    <property type="entry name" value="STAS"/>
    <property type="match status" value="1"/>
</dbReference>
<dbReference type="InterPro" id="IPR036513">
    <property type="entry name" value="STAS_dom_sf"/>
</dbReference>
<protein>
    <submittedName>
        <fullName evidence="3">RsbR, positive regulator of sigma-B</fullName>
    </submittedName>
</protein>
<dbReference type="AlphaFoldDB" id="A0A0U9HIV7"/>
<evidence type="ECO:0000313" key="3">
    <source>
        <dbReference type="EMBL" id="GAQ19686.1"/>
    </source>
</evidence>
<dbReference type="InterPro" id="IPR002645">
    <property type="entry name" value="STAS_dom"/>
</dbReference>
<sequence length="250" mass="28713">MEQAKHLPLAFFKIKPNFQILETSDKTKQQFLYGDSLLTVLDESNHQKVKQHIHPDIHEVELEVIMKTKDNPLAVFMLFVKWEDNEGFILCQNKERQVDKVAGQLQQLRNRLAETDFALLESKEELETAMKQINLLSAPFIALTPNAALIPLFGTLNEMKLVAMESSILPRLYDSDYQLLLFDFTSIGEITKEGLDKMLQFFEVVRLLGQELIICGLNPDHARAINKQTCIPESITTFNLQDAIRNYVFS</sequence>
<feature type="domain" description="STAS" evidence="2">
    <location>
        <begin position="137"/>
        <end position="247"/>
    </location>
</feature>
<evidence type="ECO:0000259" key="2">
    <source>
        <dbReference type="PROSITE" id="PS50801"/>
    </source>
</evidence>
<dbReference type="SUPFAM" id="SSF52091">
    <property type="entry name" value="SpoIIaa-like"/>
    <property type="match status" value="1"/>
</dbReference>
<dbReference type="Gene3D" id="3.30.750.24">
    <property type="entry name" value="STAS domain"/>
    <property type="match status" value="1"/>
</dbReference>
<evidence type="ECO:0000256" key="1">
    <source>
        <dbReference type="SAM" id="Coils"/>
    </source>
</evidence>